<feature type="domain" description="Cytochrome c" evidence="7">
    <location>
        <begin position="260"/>
        <end position="348"/>
    </location>
</feature>
<dbReference type="EMBL" id="JAXAFJ010000010">
    <property type="protein sequence ID" value="MDX6807213.1"/>
    <property type="molecule type" value="Genomic_DNA"/>
</dbReference>
<dbReference type="InterPro" id="IPR036909">
    <property type="entry name" value="Cyt_c-like_dom_sf"/>
</dbReference>
<proteinExistence type="predicted"/>
<evidence type="ECO:0000256" key="5">
    <source>
        <dbReference type="ARBA" id="ARBA00023004"/>
    </source>
</evidence>
<organism evidence="8 9">
    <name type="scientific">Terrihabitans rhizophilus</name>
    <dbReference type="NCBI Taxonomy" id="3092662"/>
    <lineage>
        <taxon>Bacteria</taxon>
        <taxon>Pseudomonadati</taxon>
        <taxon>Pseudomonadota</taxon>
        <taxon>Alphaproteobacteria</taxon>
        <taxon>Hyphomicrobiales</taxon>
        <taxon>Terrihabitans</taxon>
    </lineage>
</organism>
<dbReference type="Pfam" id="PF13442">
    <property type="entry name" value="Cytochrome_CBB3"/>
    <property type="match status" value="1"/>
</dbReference>
<dbReference type="Pfam" id="PF00034">
    <property type="entry name" value="Cytochrom_C"/>
    <property type="match status" value="1"/>
</dbReference>
<reference evidence="8 9" key="1">
    <citation type="submission" date="2023-11" db="EMBL/GenBank/DDBJ databases">
        <authorList>
            <person name="Bao R."/>
        </authorList>
    </citation>
    <scope>NUCLEOTIDE SEQUENCE [LARGE SCALE GENOMIC DNA]</scope>
    <source>
        <strain evidence="8 9">PJ23</strain>
    </source>
</reference>
<dbReference type="PANTHER" id="PTHR33751">
    <property type="entry name" value="CBB3-TYPE CYTOCHROME C OXIDASE SUBUNIT FIXP"/>
    <property type="match status" value="1"/>
</dbReference>
<feature type="domain" description="Cytochrome c" evidence="7">
    <location>
        <begin position="59"/>
        <end position="145"/>
    </location>
</feature>
<feature type="domain" description="Cytochrome c" evidence="7">
    <location>
        <begin position="162"/>
        <end position="248"/>
    </location>
</feature>
<dbReference type="Proteomes" id="UP001274321">
    <property type="component" value="Unassembled WGS sequence"/>
</dbReference>
<dbReference type="RefSeq" id="WP_319845342.1">
    <property type="nucleotide sequence ID" value="NZ_JAXAFJ010000010.1"/>
</dbReference>
<evidence type="ECO:0000256" key="2">
    <source>
        <dbReference type="ARBA" id="ARBA00022617"/>
    </source>
</evidence>
<dbReference type="InterPro" id="IPR009056">
    <property type="entry name" value="Cyt_c-like_dom"/>
</dbReference>
<dbReference type="InterPro" id="IPR050597">
    <property type="entry name" value="Cytochrome_c_Oxidase_Subunit"/>
</dbReference>
<evidence type="ECO:0000256" key="1">
    <source>
        <dbReference type="ARBA" id="ARBA00022448"/>
    </source>
</evidence>
<evidence type="ECO:0000256" key="6">
    <source>
        <dbReference type="PROSITE-ProRule" id="PRU00433"/>
    </source>
</evidence>
<evidence type="ECO:0000256" key="4">
    <source>
        <dbReference type="ARBA" id="ARBA00022982"/>
    </source>
</evidence>
<dbReference type="PANTHER" id="PTHR33751:SF9">
    <property type="entry name" value="CYTOCHROME C4"/>
    <property type="match status" value="1"/>
</dbReference>
<dbReference type="PROSITE" id="PS51007">
    <property type="entry name" value="CYTC"/>
    <property type="match status" value="3"/>
</dbReference>
<dbReference type="SUPFAM" id="SSF46626">
    <property type="entry name" value="Cytochrome c"/>
    <property type="match status" value="3"/>
</dbReference>
<dbReference type="Gene3D" id="1.10.760.10">
    <property type="entry name" value="Cytochrome c-like domain"/>
    <property type="match status" value="3"/>
</dbReference>
<evidence type="ECO:0000259" key="7">
    <source>
        <dbReference type="PROSITE" id="PS51007"/>
    </source>
</evidence>
<sequence length="353" mass="38174">MLGLSALAGAVLFAWSGVYNVAASRGHWWVTDVVLRFAMESSVRTHAPDVEPPELNDPDLVLLGAGHYYSGCAYCHGAPGDPIDPVASQMLPSPPDLSERSAQWTDTQLFWLVKHGLKYAGMPAWPAQDRDDEVWALVAFLRTLPDLDEAGYRRLVHGPERTEAPPGAAVLAAGSPDDVQSCVRCHGDADAPRSALVPRIQGQPVEVLSRALRDYASGRRHSGVMQQMAADLKSPEIDALAAYYASLPRIAADHAPDAEANFEAGRALAEQGLRSADLPSCLSCHGNDGLPIFPRLLGQNARYMEEQLRAWKRGGKGTSDADRLMGNIAQRLSDEQIRDVSAWLAAQPVDGVR</sequence>
<keyword evidence="5 6" id="KW-0408">Iron</keyword>
<evidence type="ECO:0000256" key="3">
    <source>
        <dbReference type="ARBA" id="ARBA00022723"/>
    </source>
</evidence>
<keyword evidence="2 6" id="KW-0349">Heme</keyword>
<evidence type="ECO:0000313" key="8">
    <source>
        <dbReference type="EMBL" id="MDX6807213.1"/>
    </source>
</evidence>
<gene>
    <name evidence="8" type="ORF">SCD90_14165</name>
</gene>
<protein>
    <submittedName>
        <fullName evidence="8">C-type cytochrome</fullName>
    </submittedName>
</protein>
<evidence type="ECO:0000313" key="9">
    <source>
        <dbReference type="Proteomes" id="UP001274321"/>
    </source>
</evidence>
<keyword evidence="3 6" id="KW-0479">Metal-binding</keyword>
<keyword evidence="9" id="KW-1185">Reference proteome</keyword>
<name>A0ABU4RSU4_9HYPH</name>
<comment type="caution">
    <text evidence="8">The sequence shown here is derived from an EMBL/GenBank/DDBJ whole genome shotgun (WGS) entry which is preliminary data.</text>
</comment>
<accession>A0ABU4RSU4</accession>
<keyword evidence="4" id="KW-0249">Electron transport</keyword>
<keyword evidence="1" id="KW-0813">Transport</keyword>